<evidence type="ECO:0000313" key="3">
    <source>
        <dbReference type="Proteomes" id="UP001203852"/>
    </source>
</evidence>
<dbReference type="AlphaFoldDB" id="A0AAN6IE33"/>
<comment type="caution">
    <text evidence="2">The sequence shown here is derived from an EMBL/GenBank/DDBJ whole genome shotgun (WGS) entry which is preliminary data.</text>
</comment>
<evidence type="ECO:0000256" key="1">
    <source>
        <dbReference type="SAM" id="SignalP"/>
    </source>
</evidence>
<proteinExistence type="predicted"/>
<accession>A0AAN6IE33</accession>
<dbReference type="Proteomes" id="UP001203852">
    <property type="component" value="Unassembled WGS sequence"/>
</dbReference>
<feature type="chain" id="PRO_5042811274" evidence="1">
    <location>
        <begin position="23"/>
        <end position="200"/>
    </location>
</feature>
<keyword evidence="1" id="KW-0732">Signal</keyword>
<sequence>MGPWMLGLTFLCWASMYHTASASETAESCPMTVYSHPDYDCKRFTCEADWPSESHNYEGPSFDSLRYLLHPRSILATDKALVVSHNDTDGTFMTSLTSLGDGDHGSFAEWQAAHSKRGLSNTPLTRPRRRDPNQQCCVPTWECWAFLQYQVSGPSGLQNLTDWKKTMCCIVEFMTPKPFCQNPPAAWPLTCLEPPTCSYN</sequence>
<dbReference type="EMBL" id="MU404353">
    <property type="protein sequence ID" value="KAI1613705.1"/>
    <property type="molecule type" value="Genomic_DNA"/>
</dbReference>
<name>A0AAN6IE33_9EURO</name>
<protein>
    <submittedName>
        <fullName evidence="2">Uncharacterized protein</fullName>
    </submittedName>
</protein>
<feature type="signal peptide" evidence="1">
    <location>
        <begin position="1"/>
        <end position="22"/>
    </location>
</feature>
<keyword evidence="3" id="KW-1185">Reference proteome</keyword>
<gene>
    <name evidence="2" type="ORF">EDD36DRAFT_205292</name>
</gene>
<evidence type="ECO:0000313" key="2">
    <source>
        <dbReference type="EMBL" id="KAI1613705.1"/>
    </source>
</evidence>
<reference evidence="2" key="1">
    <citation type="journal article" date="2022" name="bioRxiv">
        <title>Deciphering the potential niche of two novel black yeast fungi from a biological soil crust based on their genomes, phenotypes, and melanin regulation.</title>
        <authorList>
            <consortium name="DOE Joint Genome Institute"/>
            <person name="Carr E.C."/>
            <person name="Barton Q."/>
            <person name="Grambo S."/>
            <person name="Sullivan M."/>
            <person name="Renfro C.M."/>
            <person name="Kuo A."/>
            <person name="Pangilinan J."/>
            <person name="Lipzen A."/>
            <person name="Keymanesh K."/>
            <person name="Savage E."/>
            <person name="Barry K."/>
            <person name="Grigoriev I.V."/>
            <person name="Riekhof W.R."/>
            <person name="Harris S.S."/>
        </authorList>
    </citation>
    <scope>NUCLEOTIDE SEQUENCE</scope>
    <source>
        <strain evidence="2">JF 03-4F</strain>
    </source>
</reference>
<organism evidence="2 3">
    <name type="scientific">Exophiala viscosa</name>
    <dbReference type="NCBI Taxonomy" id="2486360"/>
    <lineage>
        <taxon>Eukaryota</taxon>
        <taxon>Fungi</taxon>
        <taxon>Dikarya</taxon>
        <taxon>Ascomycota</taxon>
        <taxon>Pezizomycotina</taxon>
        <taxon>Eurotiomycetes</taxon>
        <taxon>Chaetothyriomycetidae</taxon>
        <taxon>Chaetothyriales</taxon>
        <taxon>Herpotrichiellaceae</taxon>
        <taxon>Exophiala</taxon>
    </lineage>
</organism>